<protein>
    <submittedName>
        <fullName evidence="12">G-protein-signaling modulator 1</fullName>
    </submittedName>
</protein>
<name>F1KWK0_ASCSU</name>
<dbReference type="InterPro" id="IPR003109">
    <property type="entry name" value="GoLoco_motif"/>
</dbReference>
<evidence type="ECO:0000256" key="9">
    <source>
        <dbReference type="ARBA" id="ARBA00023136"/>
    </source>
</evidence>
<dbReference type="SUPFAM" id="SSF48452">
    <property type="entry name" value="TPR-like"/>
    <property type="match status" value="2"/>
</dbReference>
<dbReference type="PROSITE" id="PS50005">
    <property type="entry name" value="TPR"/>
    <property type="match status" value="1"/>
</dbReference>
<dbReference type="GO" id="GO:0005938">
    <property type="term" value="C:cell cortex"/>
    <property type="evidence" value="ECO:0007669"/>
    <property type="project" value="TreeGrafter"/>
</dbReference>
<evidence type="ECO:0000256" key="7">
    <source>
        <dbReference type="ARBA" id="ARBA00022737"/>
    </source>
</evidence>
<evidence type="ECO:0000256" key="2">
    <source>
        <dbReference type="ARBA" id="ARBA00004496"/>
    </source>
</evidence>
<dbReference type="GO" id="GO:0000132">
    <property type="term" value="P:establishment of mitotic spindle orientation"/>
    <property type="evidence" value="ECO:0007669"/>
    <property type="project" value="TreeGrafter"/>
</dbReference>
<keyword evidence="9" id="KW-0472">Membrane</keyword>
<dbReference type="PANTHER" id="PTHR45954">
    <property type="entry name" value="LD33695P"/>
    <property type="match status" value="1"/>
</dbReference>
<dbReference type="PROSITE" id="PS50877">
    <property type="entry name" value="GOLOCO"/>
    <property type="match status" value="3"/>
</dbReference>
<evidence type="ECO:0000256" key="3">
    <source>
        <dbReference type="ARBA" id="ARBA00006600"/>
    </source>
</evidence>
<feature type="compositionally biased region" description="Basic and acidic residues" evidence="11">
    <location>
        <begin position="711"/>
        <end position="720"/>
    </location>
</feature>
<feature type="region of interest" description="Disordered" evidence="11">
    <location>
        <begin position="668"/>
        <end position="731"/>
    </location>
</feature>
<dbReference type="InterPro" id="IPR011990">
    <property type="entry name" value="TPR-like_helical_dom_sf"/>
</dbReference>
<evidence type="ECO:0000256" key="1">
    <source>
        <dbReference type="ARBA" id="ARBA00004236"/>
    </source>
</evidence>
<reference evidence="12" key="1">
    <citation type="journal article" date="2011" name="Genome Res.">
        <title>Deep small RNA sequencing from the nematode Ascaris reveals conservation, functional diversification, and novel developmental profiles.</title>
        <authorList>
            <person name="Wang J."/>
            <person name="Czech B."/>
            <person name="Crunk A."/>
            <person name="Wallace A."/>
            <person name="Mitreva M."/>
            <person name="Hannon G.J."/>
            <person name="Davis R.E."/>
        </authorList>
    </citation>
    <scope>NUCLEOTIDE SEQUENCE</scope>
</reference>
<dbReference type="Pfam" id="PF13424">
    <property type="entry name" value="TPR_12"/>
    <property type="match status" value="1"/>
</dbReference>
<evidence type="ECO:0000256" key="8">
    <source>
        <dbReference type="ARBA" id="ARBA00022803"/>
    </source>
</evidence>
<sequence>MSVPLAVEGMDALALAQEGERLCRENNMKAGIKYLEMALEKKVNLGGRSIETVSAIYSQLGNAYFALRDFNKALEYHQYDLETAKLLNDQSGLAKANGNVANTYKALGDFDSAYDHAVVHLKLAREMNDKESEARALYNMGSIYHCRAKARIRSAAHRDISALSLSVPSDRSTTSELQAAINCYLQNLQIVEETQDLAACGRTYGNIGNTYYMLGDYVTAVEYHNKRLEIARQFGDRAAMKRAYTNLGNAHIFLSLPAKAIEYYRLALSMATELGDEVSEAQCCFSLGSGAAISGDFSTAAEFHTRHLILARKLGDRCGEARACTALAEDCAALGEARKALYFYVLHAQIAAEMGDHLGESSARISIDELLRGLDEGKSSTSGARRISDVLDSSADPSPRPLTHLSTSMQSLLLGEHNDCGLSRRAISTSTSSISEAQRPLVNLEDDFIDMLSRMQSKRINDQRCDPIILSDLTNRSKGIARQSDTVVCGAQSVGHTRRTNRLSAIFGRVGKAARHTFLFPSSSFLPASTSTPRLSVAKSAGDQRPSSAFSRSLATPLFDHSVSTVSEAGTEGEVRSQTESEIPAETQLDGEEPSSPYSVTSESPLFRVPKVPPRNRARAAHGKSQSALTDLRCRAVVDKRNGAEDMLDLIESLQGRRMEEQRAHLSVNAESISVSGINPEEPKESSGARKTERSRSEDAHSLYEMLIRSQSDRLEEQRSELPSTIPDEDISQIVLTMQKGRIEAQRAHLKPPDED</sequence>
<evidence type="ECO:0000256" key="10">
    <source>
        <dbReference type="PROSITE-ProRule" id="PRU00339"/>
    </source>
</evidence>
<keyword evidence="6" id="KW-0597">Phosphoprotein</keyword>
<evidence type="ECO:0000256" key="4">
    <source>
        <dbReference type="ARBA" id="ARBA00022475"/>
    </source>
</evidence>
<dbReference type="GO" id="GO:0005092">
    <property type="term" value="F:GDP-dissociation inhibitor activity"/>
    <property type="evidence" value="ECO:0007669"/>
    <property type="project" value="TreeGrafter"/>
</dbReference>
<dbReference type="SMART" id="SM00390">
    <property type="entry name" value="GoLoco"/>
    <property type="match status" value="4"/>
</dbReference>
<dbReference type="GO" id="GO:0005886">
    <property type="term" value="C:plasma membrane"/>
    <property type="evidence" value="ECO:0007669"/>
    <property type="project" value="UniProtKB-SubCell"/>
</dbReference>
<dbReference type="EMBL" id="JI167077">
    <property type="protein sequence ID" value="ADY42254.1"/>
    <property type="molecule type" value="mRNA"/>
</dbReference>
<evidence type="ECO:0000256" key="5">
    <source>
        <dbReference type="ARBA" id="ARBA00022490"/>
    </source>
</evidence>
<dbReference type="SMART" id="SM00028">
    <property type="entry name" value="TPR"/>
    <property type="match status" value="6"/>
</dbReference>
<dbReference type="InterPro" id="IPR019734">
    <property type="entry name" value="TPR_rpt"/>
</dbReference>
<proteinExistence type="evidence at transcript level"/>
<feature type="region of interest" description="Disordered" evidence="11">
    <location>
        <begin position="565"/>
        <end position="628"/>
    </location>
</feature>
<comment type="similarity">
    <text evidence="3">Belongs to the GPSM family.</text>
</comment>
<feature type="compositionally biased region" description="Basic and acidic residues" evidence="11">
    <location>
        <begin position="681"/>
        <end position="702"/>
    </location>
</feature>
<keyword evidence="4" id="KW-1003">Cell membrane</keyword>
<feature type="repeat" description="TPR" evidence="10">
    <location>
        <begin position="201"/>
        <end position="234"/>
    </location>
</feature>
<dbReference type="GO" id="GO:0001965">
    <property type="term" value="F:G-protein alpha-subunit binding"/>
    <property type="evidence" value="ECO:0007669"/>
    <property type="project" value="TreeGrafter"/>
</dbReference>
<evidence type="ECO:0000256" key="11">
    <source>
        <dbReference type="SAM" id="MobiDB-lite"/>
    </source>
</evidence>
<dbReference type="InterPro" id="IPR052386">
    <property type="entry name" value="GPSM"/>
</dbReference>
<keyword evidence="8 10" id="KW-0802">TPR repeat</keyword>
<dbReference type="Gene3D" id="1.25.40.10">
    <property type="entry name" value="Tetratricopeptide repeat domain"/>
    <property type="match status" value="3"/>
</dbReference>
<dbReference type="AlphaFoldDB" id="F1KWK0"/>
<dbReference type="PANTHER" id="PTHR45954:SF1">
    <property type="entry name" value="LD33695P"/>
    <property type="match status" value="1"/>
</dbReference>
<organism evidence="12">
    <name type="scientific">Ascaris suum</name>
    <name type="common">Pig roundworm</name>
    <name type="synonym">Ascaris lumbricoides</name>
    <dbReference type="NCBI Taxonomy" id="6253"/>
    <lineage>
        <taxon>Eukaryota</taxon>
        <taxon>Metazoa</taxon>
        <taxon>Ecdysozoa</taxon>
        <taxon>Nematoda</taxon>
        <taxon>Chromadorea</taxon>
        <taxon>Rhabditida</taxon>
        <taxon>Spirurina</taxon>
        <taxon>Ascaridomorpha</taxon>
        <taxon>Ascaridoidea</taxon>
        <taxon>Ascarididae</taxon>
        <taxon>Ascaris</taxon>
    </lineage>
</organism>
<evidence type="ECO:0000313" key="12">
    <source>
        <dbReference type="EMBL" id="ADY42254.1"/>
    </source>
</evidence>
<dbReference type="FunFam" id="1.25.40.10:FF:000043">
    <property type="entry name" value="G-protein-signaling modulator 2 isoform X1"/>
    <property type="match status" value="1"/>
</dbReference>
<comment type="subcellular location">
    <subcellularLocation>
        <location evidence="1">Cell membrane</location>
    </subcellularLocation>
    <subcellularLocation>
        <location evidence="2">Cytoplasm</location>
    </subcellularLocation>
</comment>
<keyword evidence="7" id="KW-0677">Repeat</keyword>
<accession>F1KWK0</accession>
<feature type="region of interest" description="Disordered" evidence="11">
    <location>
        <begin position="376"/>
        <end position="404"/>
    </location>
</feature>
<keyword evidence="5" id="KW-0963">Cytoplasm</keyword>
<evidence type="ECO:0000256" key="6">
    <source>
        <dbReference type="ARBA" id="ARBA00022553"/>
    </source>
</evidence>
<dbReference type="Pfam" id="PF02188">
    <property type="entry name" value="GoLoco"/>
    <property type="match status" value="2"/>
</dbReference>